<accession>A0A2S4L1Q9</accession>
<name>A0A2S4L1Q9_9HYPO</name>
<evidence type="ECO:0000313" key="3">
    <source>
        <dbReference type="Proteomes" id="UP000237481"/>
    </source>
</evidence>
<dbReference type="Proteomes" id="UP000237481">
    <property type="component" value="Unassembled WGS sequence"/>
</dbReference>
<feature type="region of interest" description="Disordered" evidence="1">
    <location>
        <begin position="101"/>
        <end position="124"/>
    </location>
</feature>
<evidence type="ECO:0000256" key="1">
    <source>
        <dbReference type="SAM" id="MobiDB-lite"/>
    </source>
</evidence>
<reference evidence="2 3" key="1">
    <citation type="submission" date="2018-01" db="EMBL/GenBank/DDBJ databases">
        <title>Harnessing the power of phylogenomics to disentangle the directionality and signatures of interkingdom host jumping in the parasitic fungal genus Tolypocladium.</title>
        <authorList>
            <person name="Quandt C.A."/>
            <person name="Patterson W."/>
            <person name="Spatafora J.W."/>
        </authorList>
    </citation>
    <scope>NUCLEOTIDE SEQUENCE [LARGE SCALE GENOMIC DNA]</scope>
    <source>
        <strain evidence="2 3">NRBC 100945</strain>
    </source>
</reference>
<feature type="compositionally biased region" description="Low complexity" evidence="1">
    <location>
        <begin position="101"/>
        <end position="111"/>
    </location>
</feature>
<proteinExistence type="predicted"/>
<keyword evidence="3" id="KW-1185">Reference proteome</keyword>
<feature type="compositionally biased region" description="Low complexity" evidence="1">
    <location>
        <begin position="11"/>
        <end position="26"/>
    </location>
</feature>
<sequence>MSQLEARRRQLQSQSQRAPSTSSDAHGAAHTDARVAADANANANANANVAARGDARHVSASSGAAGASSSYYSSSASSSRFQQVDDDPPAVGRLIEHLGATSSVPSVTPPSHHAPRNIQSPYRLRCAPPLPPVTRTALSPHSSSRVASILCRRWPKWFKLASFPRVPVALVSRLPLCRRAASADGAVVEPRFVAISSPWLTRPVGLQISATTDPKPVVHGEQRGDVSVEHESSTAHAAIESPATASHWPASG</sequence>
<feature type="region of interest" description="Disordered" evidence="1">
    <location>
        <begin position="1"/>
        <end position="40"/>
    </location>
</feature>
<organism evidence="2 3">
    <name type="scientific">Tolypocladium paradoxum</name>
    <dbReference type="NCBI Taxonomy" id="94208"/>
    <lineage>
        <taxon>Eukaryota</taxon>
        <taxon>Fungi</taxon>
        <taxon>Dikarya</taxon>
        <taxon>Ascomycota</taxon>
        <taxon>Pezizomycotina</taxon>
        <taxon>Sordariomycetes</taxon>
        <taxon>Hypocreomycetidae</taxon>
        <taxon>Hypocreales</taxon>
        <taxon>Ophiocordycipitaceae</taxon>
        <taxon>Tolypocladium</taxon>
    </lineage>
</organism>
<dbReference type="AlphaFoldDB" id="A0A2S4L1Q9"/>
<evidence type="ECO:0000313" key="2">
    <source>
        <dbReference type="EMBL" id="POR36384.1"/>
    </source>
</evidence>
<protein>
    <submittedName>
        <fullName evidence="2">Uncharacterized protein</fullName>
    </submittedName>
</protein>
<gene>
    <name evidence="2" type="ORF">TPAR_03434</name>
</gene>
<comment type="caution">
    <text evidence="2">The sequence shown here is derived from an EMBL/GenBank/DDBJ whole genome shotgun (WGS) entry which is preliminary data.</text>
</comment>
<dbReference type="EMBL" id="PKSG01000328">
    <property type="protein sequence ID" value="POR36384.1"/>
    <property type="molecule type" value="Genomic_DNA"/>
</dbReference>